<evidence type="ECO:0000259" key="2">
    <source>
        <dbReference type="Pfam" id="PF14478"/>
    </source>
</evidence>
<gene>
    <name evidence="3" type="ORF">HHO37_06325</name>
</gene>
<evidence type="ECO:0000313" key="3">
    <source>
        <dbReference type="EMBL" id="NMD49288.1"/>
    </source>
</evidence>
<feature type="domain" description="Transcobalamin-like C-terminal" evidence="2">
    <location>
        <begin position="57"/>
        <end position="121"/>
    </location>
</feature>
<dbReference type="Proteomes" id="UP000532121">
    <property type="component" value="Unassembled WGS sequence"/>
</dbReference>
<dbReference type="EMBL" id="JABASA010000011">
    <property type="protein sequence ID" value="NMD49288.1"/>
    <property type="molecule type" value="Genomic_DNA"/>
</dbReference>
<name>A0A7X9LDJ7_STRRT</name>
<dbReference type="Pfam" id="PF14478">
    <property type="entry name" value="DUF4430"/>
    <property type="match status" value="1"/>
</dbReference>
<feature type="signal peptide" evidence="1">
    <location>
        <begin position="1"/>
        <end position="21"/>
    </location>
</feature>
<dbReference type="AlphaFoldDB" id="A0A7X9LDJ7"/>
<sequence length="128" mass="14451">MKKLCKFLLLTGLVFLLTACSDNGNNSRTETSKNLQVRLIVKTGSDKTDEKVSFKKGDTVMDVLKANYKVKEKGGFITAIDGLSQDEKAGRYWMFDVNNKLAPKSADKIKVKDGDKIEFYQKVYKDKN</sequence>
<dbReference type="Gene3D" id="2.170.130.30">
    <property type="match status" value="1"/>
</dbReference>
<dbReference type="RefSeq" id="WP_193523584.1">
    <property type="nucleotide sequence ID" value="NZ_JABASA010000011.1"/>
</dbReference>
<accession>A0A7X9LDJ7</accession>
<evidence type="ECO:0000256" key="1">
    <source>
        <dbReference type="SAM" id="SignalP"/>
    </source>
</evidence>
<proteinExistence type="predicted"/>
<comment type="caution">
    <text evidence="3">The sequence shown here is derived from an EMBL/GenBank/DDBJ whole genome shotgun (WGS) entry which is preliminary data.</text>
</comment>
<dbReference type="PROSITE" id="PS51257">
    <property type="entry name" value="PROKAR_LIPOPROTEIN"/>
    <property type="match status" value="1"/>
</dbReference>
<keyword evidence="1" id="KW-0732">Signal</keyword>
<feature type="chain" id="PRO_5030899644" evidence="1">
    <location>
        <begin position="22"/>
        <end position="128"/>
    </location>
</feature>
<protein>
    <submittedName>
        <fullName evidence="3">DUF4430 domain-containing protein</fullName>
    </submittedName>
</protein>
<reference evidence="3 4" key="1">
    <citation type="submission" date="2020-04" db="EMBL/GenBank/DDBJ databases">
        <title>MicrobeNet Type strains.</title>
        <authorList>
            <person name="Nicholson A.C."/>
        </authorList>
    </citation>
    <scope>NUCLEOTIDE SEQUENCE [LARGE SCALE GENOMIC DNA]</scope>
    <source>
        <strain evidence="3 4">DSM 22768</strain>
    </source>
</reference>
<organism evidence="3 4">
    <name type="scientific">Streptococcus ratti</name>
    <dbReference type="NCBI Taxonomy" id="1341"/>
    <lineage>
        <taxon>Bacteria</taxon>
        <taxon>Bacillati</taxon>
        <taxon>Bacillota</taxon>
        <taxon>Bacilli</taxon>
        <taxon>Lactobacillales</taxon>
        <taxon>Streptococcaceae</taxon>
        <taxon>Streptococcus</taxon>
    </lineage>
</organism>
<dbReference type="InterPro" id="IPR027954">
    <property type="entry name" value="Transcobalamin-like_C"/>
</dbReference>
<evidence type="ECO:0000313" key="4">
    <source>
        <dbReference type="Proteomes" id="UP000532121"/>
    </source>
</evidence>